<evidence type="ECO:0000313" key="2">
    <source>
        <dbReference type="Proteomes" id="UP000828390"/>
    </source>
</evidence>
<proteinExistence type="predicted"/>
<gene>
    <name evidence="1" type="ORF">DPMN_083622</name>
</gene>
<dbReference type="InterPro" id="IPR002347">
    <property type="entry name" value="SDR_fam"/>
</dbReference>
<dbReference type="InterPro" id="IPR036291">
    <property type="entry name" value="NAD(P)-bd_dom_sf"/>
</dbReference>
<evidence type="ECO:0008006" key="3">
    <source>
        <dbReference type="Google" id="ProtNLM"/>
    </source>
</evidence>
<organism evidence="1 2">
    <name type="scientific">Dreissena polymorpha</name>
    <name type="common">Zebra mussel</name>
    <name type="synonym">Mytilus polymorpha</name>
    <dbReference type="NCBI Taxonomy" id="45954"/>
    <lineage>
        <taxon>Eukaryota</taxon>
        <taxon>Metazoa</taxon>
        <taxon>Spiralia</taxon>
        <taxon>Lophotrochozoa</taxon>
        <taxon>Mollusca</taxon>
        <taxon>Bivalvia</taxon>
        <taxon>Autobranchia</taxon>
        <taxon>Heteroconchia</taxon>
        <taxon>Euheterodonta</taxon>
        <taxon>Imparidentia</taxon>
        <taxon>Neoheterodontei</taxon>
        <taxon>Myida</taxon>
        <taxon>Dreissenoidea</taxon>
        <taxon>Dreissenidae</taxon>
        <taxon>Dreissena</taxon>
    </lineage>
</organism>
<dbReference type="Proteomes" id="UP000828390">
    <property type="component" value="Unassembled WGS sequence"/>
</dbReference>
<dbReference type="AlphaFoldDB" id="A0A9D4BK13"/>
<keyword evidence="2" id="KW-1185">Reference proteome</keyword>
<reference evidence="1" key="2">
    <citation type="submission" date="2020-11" db="EMBL/GenBank/DDBJ databases">
        <authorList>
            <person name="McCartney M.A."/>
            <person name="Auch B."/>
            <person name="Kono T."/>
            <person name="Mallez S."/>
            <person name="Becker A."/>
            <person name="Gohl D.M."/>
            <person name="Silverstein K.A.T."/>
            <person name="Koren S."/>
            <person name="Bechman K.B."/>
            <person name="Herman A."/>
            <person name="Abrahante J.E."/>
            <person name="Garbe J."/>
        </authorList>
    </citation>
    <scope>NUCLEOTIDE SEQUENCE</scope>
    <source>
        <strain evidence="1">Duluth1</strain>
        <tissue evidence="1">Whole animal</tissue>
    </source>
</reference>
<evidence type="ECO:0000313" key="1">
    <source>
        <dbReference type="EMBL" id="KAH3696158.1"/>
    </source>
</evidence>
<protein>
    <recommendedName>
        <fullName evidence="3">Dehydrogenase/reductase SDR family member 1</fullName>
    </recommendedName>
</protein>
<comment type="caution">
    <text evidence="1">The sequence shown here is derived from an EMBL/GenBank/DDBJ whole genome shotgun (WGS) entry which is preliminary data.</text>
</comment>
<sequence>MSLEGKVCIVTGATRGIGKGIALQLGAHGATVYITGRTLKTLEGAEFPGSLEETAEEVVARGGECIPVRCDHKNDDEVKALFAQVSKEQNGRLDLLVNNAYSAFHAVVNNIAVPFWELGDDVYDEINQVGLRNHYFCSVMAARLMVPRKSGLIVNISGHGGMVHTFNVPYGIGKEGCDRMAADCALELKTHNVAFVSLWPCVVLTEGSQMVVNDPKIVSKMIKMAGVSEEKLKSSYKYGESIEYVGRCVVHLANDPNIMSKSGKIHITGDLGDYYGFLDDAGHKPINIRRINCLVKHFTPSWVSWLSYLIPDFVKIPSWLMSFAGHKLN</sequence>
<dbReference type="Gene3D" id="3.40.50.720">
    <property type="entry name" value="NAD(P)-binding Rossmann-like Domain"/>
    <property type="match status" value="1"/>
</dbReference>
<dbReference type="Pfam" id="PF00106">
    <property type="entry name" value="adh_short"/>
    <property type="match status" value="1"/>
</dbReference>
<reference evidence="1" key="1">
    <citation type="journal article" date="2019" name="bioRxiv">
        <title>The Genome of the Zebra Mussel, Dreissena polymorpha: A Resource for Invasive Species Research.</title>
        <authorList>
            <person name="McCartney M.A."/>
            <person name="Auch B."/>
            <person name="Kono T."/>
            <person name="Mallez S."/>
            <person name="Zhang Y."/>
            <person name="Obille A."/>
            <person name="Becker A."/>
            <person name="Abrahante J.E."/>
            <person name="Garbe J."/>
            <person name="Badalamenti J.P."/>
            <person name="Herman A."/>
            <person name="Mangelson H."/>
            <person name="Liachko I."/>
            <person name="Sullivan S."/>
            <person name="Sone E.D."/>
            <person name="Koren S."/>
            <person name="Silverstein K.A.T."/>
            <person name="Beckman K.B."/>
            <person name="Gohl D.M."/>
        </authorList>
    </citation>
    <scope>NUCLEOTIDE SEQUENCE</scope>
    <source>
        <strain evidence="1">Duluth1</strain>
        <tissue evidence="1">Whole animal</tissue>
    </source>
</reference>
<dbReference type="OrthoDB" id="1933717at2759"/>
<dbReference type="PRINTS" id="PR00081">
    <property type="entry name" value="GDHRDH"/>
</dbReference>
<name>A0A9D4BK13_DREPO</name>
<dbReference type="PANTHER" id="PTHR44147:SF2">
    <property type="entry name" value="DEHYDROGENASE_REDUCTASE SDR FAMILY MEMBER 1"/>
    <property type="match status" value="1"/>
</dbReference>
<dbReference type="SUPFAM" id="SSF51735">
    <property type="entry name" value="NAD(P)-binding Rossmann-fold domains"/>
    <property type="match status" value="1"/>
</dbReference>
<accession>A0A9D4BK13</accession>
<dbReference type="PANTHER" id="PTHR44147">
    <property type="entry name" value="DEHYDROGENASE/REDUCTASE SDR FAMILY MEMBER 1"/>
    <property type="match status" value="1"/>
</dbReference>
<dbReference type="EMBL" id="JAIWYP010000016">
    <property type="protein sequence ID" value="KAH3696158.1"/>
    <property type="molecule type" value="Genomic_DNA"/>
</dbReference>